<name>A0A0R2B1P6_9LACO</name>
<dbReference type="InterPro" id="IPR007921">
    <property type="entry name" value="CHAP_dom"/>
</dbReference>
<dbReference type="RefSeq" id="WP_056959690.1">
    <property type="nucleotide sequence ID" value="NZ_AYYN01000143.1"/>
</dbReference>
<feature type="domain" description="Peptidase C51" evidence="5">
    <location>
        <begin position="282"/>
        <end position="411"/>
    </location>
</feature>
<dbReference type="Gene3D" id="6.10.250.3150">
    <property type="match status" value="1"/>
</dbReference>
<evidence type="ECO:0000313" key="7">
    <source>
        <dbReference type="Proteomes" id="UP000051612"/>
    </source>
</evidence>
<dbReference type="PROSITE" id="PS50911">
    <property type="entry name" value="CHAP"/>
    <property type="match status" value="1"/>
</dbReference>
<feature type="region of interest" description="Disordered" evidence="3">
    <location>
        <begin position="248"/>
        <end position="290"/>
    </location>
</feature>
<dbReference type="InterPro" id="IPR057309">
    <property type="entry name" value="PcsB_CC"/>
</dbReference>
<keyword evidence="1 4" id="KW-0732">Signal</keyword>
<dbReference type="InterPro" id="IPR038765">
    <property type="entry name" value="Papain-like_cys_pep_sf"/>
</dbReference>
<feature type="compositionally biased region" description="Polar residues" evidence="3">
    <location>
        <begin position="275"/>
        <end position="290"/>
    </location>
</feature>
<dbReference type="PRINTS" id="PR01852">
    <property type="entry name" value="SIBAPROTEIN"/>
</dbReference>
<evidence type="ECO:0000256" key="2">
    <source>
        <dbReference type="SAM" id="Coils"/>
    </source>
</evidence>
<feature type="signal peptide" evidence="4">
    <location>
        <begin position="1"/>
        <end position="28"/>
    </location>
</feature>
<feature type="region of interest" description="Disordered" evidence="3">
    <location>
        <begin position="180"/>
        <end position="210"/>
    </location>
</feature>
<organism evidence="6 7">
    <name type="scientific">Ligilactobacillus murinus DSM 20452 = NBRC 14221</name>
    <dbReference type="NCBI Taxonomy" id="1423772"/>
    <lineage>
        <taxon>Bacteria</taxon>
        <taxon>Bacillati</taxon>
        <taxon>Bacillota</taxon>
        <taxon>Bacilli</taxon>
        <taxon>Lactobacillales</taxon>
        <taxon>Lactobacillaceae</taxon>
        <taxon>Ligilactobacillus</taxon>
    </lineage>
</organism>
<sequence>MFLKKVITSTVALSMLAVSVLNTTTAVSADTVSDTQNAINTNKSETDKLLKDIASANADNIKLQEQISDNTEKIEKLKTDIDQSNEKIDKLNGQIEGAKVEVEKRTDALKGQLVALQKKSGDTVSGNIYLDFVINSEDFSDLVSRTFAVNKLNQANKEALNDVKEAKDQYTALLNEQEKTKANLQSDKSELETKQNDLKSMKEKSDQQQADLNKKIEDNKATLVALQAQYEEAANAVKLAQDKANATAQVADAKKDDNNKSNNNDNKATENKTTPEATSSSNAGSISQGDGSAHGIVAGNTYPWGQCTWYVKQVAPWAGNNWGNGGQWGSSAAAAGFRVDHSPAAGSIIVFLPGQSVGGQWTADGAYGHVAYVESVNGNSVTISQGGMGFSNPAGPNTQTISGAGSYIYIHR</sequence>
<dbReference type="EMBL" id="AYYN01000143">
    <property type="protein sequence ID" value="KRM73441.1"/>
    <property type="molecule type" value="Genomic_DNA"/>
</dbReference>
<dbReference type="InterPro" id="IPR009148">
    <property type="entry name" value="PcsB-like"/>
</dbReference>
<evidence type="ECO:0000259" key="5">
    <source>
        <dbReference type="PROSITE" id="PS50911"/>
    </source>
</evidence>
<dbReference type="SUPFAM" id="SSF54001">
    <property type="entry name" value="Cysteine proteinases"/>
    <property type="match status" value="1"/>
</dbReference>
<evidence type="ECO:0000256" key="4">
    <source>
        <dbReference type="SAM" id="SignalP"/>
    </source>
</evidence>
<proteinExistence type="predicted"/>
<dbReference type="AlphaFoldDB" id="A0A0R2B1P6"/>
<evidence type="ECO:0000256" key="3">
    <source>
        <dbReference type="SAM" id="MobiDB-lite"/>
    </source>
</evidence>
<dbReference type="Gene3D" id="3.90.1720.10">
    <property type="entry name" value="endopeptidase domain like (from Nostoc punctiforme)"/>
    <property type="match status" value="1"/>
</dbReference>
<reference evidence="6 7" key="1">
    <citation type="journal article" date="2015" name="Genome Announc.">
        <title>Expanding the biotechnology potential of lactobacilli through comparative genomics of 213 strains and associated genera.</title>
        <authorList>
            <person name="Sun Z."/>
            <person name="Harris H.M."/>
            <person name="McCann A."/>
            <person name="Guo C."/>
            <person name="Argimon S."/>
            <person name="Zhang W."/>
            <person name="Yang X."/>
            <person name="Jeffery I.B."/>
            <person name="Cooney J.C."/>
            <person name="Kagawa T.F."/>
            <person name="Liu W."/>
            <person name="Song Y."/>
            <person name="Salvetti E."/>
            <person name="Wrobel A."/>
            <person name="Rasinkangas P."/>
            <person name="Parkhill J."/>
            <person name="Rea M.C."/>
            <person name="O'Sullivan O."/>
            <person name="Ritari J."/>
            <person name="Douillard F.P."/>
            <person name="Paul Ross R."/>
            <person name="Yang R."/>
            <person name="Briner A.E."/>
            <person name="Felis G.E."/>
            <person name="de Vos W.M."/>
            <person name="Barrangou R."/>
            <person name="Klaenhammer T.R."/>
            <person name="Caufield P.W."/>
            <person name="Cui Y."/>
            <person name="Zhang H."/>
            <person name="O'Toole P.W."/>
        </authorList>
    </citation>
    <scope>NUCLEOTIDE SEQUENCE [LARGE SCALE GENOMIC DNA]</scope>
    <source>
        <strain evidence="6 7">DSM 20452</strain>
    </source>
</reference>
<evidence type="ECO:0000256" key="1">
    <source>
        <dbReference type="ARBA" id="ARBA00022729"/>
    </source>
</evidence>
<protein>
    <submittedName>
        <fullName evidence="6">Extracellular protein</fullName>
    </submittedName>
</protein>
<feature type="coiled-coil region" evidence="2">
    <location>
        <begin position="46"/>
        <end position="119"/>
    </location>
</feature>
<gene>
    <name evidence="6" type="ORF">FC48_GL001034</name>
</gene>
<dbReference type="Proteomes" id="UP000051612">
    <property type="component" value="Unassembled WGS sequence"/>
</dbReference>
<dbReference type="Pfam" id="PF05257">
    <property type="entry name" value="CHAP"/>
    <property type="match status" value="1"/>
</dbReference>
<dbReference type="Pfam" id="PF24568">
    <property type="entry name" value="CC_PcsB"/>
    <property type="match status" value="1"/>
</dbReference>
<feature type="compositionally biased region" description="Low complexity" evidence="3">
    <location>
        <begin position="260"/>
        <end position="274"/>
    </location>
</feature>
<feature type="chain" id="PRO_5006415137" evidence="4">
    <location>
        <begin position="29"/>
        <end position="412"/>
    </location>
</feature>
<comment type="caution">
    <text evidence="6">The sequence shown here is derived from an EMBL/GenBank/DDBJ whole genome shotgun (WGS) entry which is preliminary data.</text>
</comment>
<keyword evidence="2" id="KW-0175">Coiled coil</keyword>
<dbReference type="PATRIC" id="fig|1423772.3.peg.1112"/>
<evidence type="ECO:0000313" key="6">
    <source>
        <dbReference type="EMBL" id="KRM73441.1"/>
    </source>
</evidence>
<accession>A0A0R2B1P6</accession>